<name>A0A0F9ER01_9ZZZZ</name>
<protein>
    <recommendedName>
        <fullName evidence="3">DUF445 family protein</fullName>
    </recommendedName>
</protein>
<accession>A0A0F9ER01</accession>
<evidence type="ECO:0000313" key="2">
    <source>
        <dbReference type="EMBL" id="KKL76568.1"/>
    </source>
</evidence>
<evidence type="ECO:0008006" key="3">
    <source>
        <dbReference type="Google" id="ProtNLM"/>
    </source>
</evidence>
<feature type="transmembrane region" description="Helical" evidence="1">
    <location>
        <begin position="31"/>
        <end position="54"/>
    </location>
</feature>
<sequence>IRLDERMNHVVEFVAEYRESRIPQRVARLETMVKVVTGLVFGGGGVAAVVSKILGVF</sequence>
<reference evidence="2" key="1">
    <citation type="journal article" date="2015" name="Nature">
        <title>Complex archaea that bridge the gap between prokaryotes and eukaryotes.</title>
        <authorList>
            <person name="Spang A."/>
            <person name="Saw J.H."/>
            <person name="Jorgensen S.L."/>
            <person name="Zaremba-Niedzwiedzka K."/>
            <person name="Martijn J."/>
            <person name="Lind A.E."/>
            <person name="van Eijk R."/>
            <person name="Schleper C."/>
            <person name="Guy L."/>
            <person name="Ettema T.J."/>
        </authorList>
    </citation>
    <scope>NUCLEOTIDE SEQUENCE</scope>
</reference>
<gene>
    <name evidence="2" type="ORF">LCGC14_2043610</name>
</gene>
<feature type="non-terminal residue" evidence="2">
    <location>
        <position position="1"/>
    </location>
</feature>
<keyword evidence="1" id="KW-0472">Membrane</keyword>
<keyword evidence="1" id="KW-1133">Transmembrane helix</keyword>
<proteinExistence type="predicted"/>
<keyword evidence="1" id="KW-0812">Transmembrane</keyword>
<dbReference type="AlphaFoldDB" id="A0A0F9ER01"/>
<evidence type="ECO:0000256" key="1">
    <source>
        <dbReference type="SAM" id="Phobius"/>
    </source>
</evidence>
<comment type="caution">
    <text evidence="2">The sequence shown here is derived from an EMBL/GenBank/DDBJ whole genome shotgun (WGS) entry which is preliminary data.</text>
</comment>
<organism evidence="2">
    <name type="scientific">marine sediment metagenome</name>
    <dbReference type="NCBI Taxonomy" id="412755"/>
    <lineage>
        <taxon>unclassified sequences</taxon>
        <taxon>metagenomes</taxon>
        <taxon>ecological metagenomes</taxon>
    </lineage>
</organism>
<dbReference type="EMBL" id="LAZR01024006">
    <property type="protein sequence ID" value="KKL76568.1"/>
    <property type="molecule type" value="Genomic_DNA"/>
</dbReference>